<name>A0ABQ7FTW9_DUNSA</name>
<gene>
    <name evidence="3" type="ORF">DUNSADRAFT_6225</name>
</gene>
<comment type="caution">
    <text evidence="3">The sequence shown here is derived from an EMBL/GenBank/DDBJ whole genome shotgun (WGS) entry which is preliminary data.</text>
</comment>
<feature type="non-terminal residue" evidence="3">
    <location>
        <position position="1"/>
    </location>
</feature>
<sequence>PAAGGSGSATACGAPSNPFFGAPSGCAPAPDARSGPFPFGAPFGSASAFGTSPGSSAFAPSEQPSLLGKVHCNSAADVQEWWSKRSTPQPRAQPIPWLKWVQQQLASGQDTLHKLKTKEVQPFLPELEDAVSEAFASDKSFSKRARFHQLQNRAKEVLKKEYEQLMEACMEDLERVVAASCAPLFTPPRARMQQVNGQNLPCPEVLTVTPGPSSQPSDAIMGFILVQVVSEGC</sequence>
<accession>A0ABQ7FTW9</accession>
<keyword evidence="1" id="KW-0175">Coiled coil</keyword>
<evidence type="ECO:0000313" key="3">
    <source>
        <dbReference type="EMBL" id="KAF5825876.1"/>
    </source>
</evidence>
<organism evidence="3 4">
    <name type="scientific">Dunaliella salina</name>
    <name type="common">Green alga</name>
    <name type="synonym">Protococcus salinus</name>
    <dbReference type="NCBI Taxonomy" id="3046"/>
    <lineage>
        <taxon>Eukaryota</taxon>
        <taxon>Viridiplantae</taxon>
        <taxon>Chlorophyta</taxon>
        <taxon>core chlorophytes</taxon>
        <taxon>Chlorophyceae</taxon>
        <taxon>CS clade</taxon>
        <taxon>Chlamydomonadales</taxon>
        <taxon>Dunaliellaceae</taxon>
        <taxon>Dunaliella</taxon>
    </lineage>
</organism>
<feature type="coiled-coil region" evidence="1">
    <location>
        <begin position="148"/>
        <end position="179"/>
    </location>
</feature>
<feature type="region of interest" description="Disordered" evidence="2">
    <location>
        <begin position="20"/>
        <end position="40"/>
    </location>
</feature>
<evidence type="ECO:0000256" key="1">
    <source>
        <dbReference type="SAM" id="Coils"/>
    </source>
</evidence>
<evidence type="ECO:0000313" key="4">
    <source>
        <dbReference type="Proteomes" id="UP000815325"/>
    </source>
</evidence>
<protein>
    <submittedName>
        <fullName evidence="3">Uncharacterized protein</fullName>
    </submittedName>
</protein>
<evidence type="ECO:0000256" key="2">
    <source>
        <dbReference type="SAM" id="MobiDB-lite"/>
    </source>
</evidence>
<proteinExistence type="predicted"/>
<dbReference type="Proteomes" id="UP000815325">
    <property type="component" value="Unassembled WGS sequence"/>
</dbReference>
<reference evidence="3" key="1">
    <citation type="submission" date="2017-08" db="EMBL/GenBank/DDBJ databases">
        <authorList>
            <person name="Polle J.E."/>
            <person name="Barry K."/>
            <person name="Cushman J."/>
            <person name="Schmutz J."/>
            <person name="Tran D."/>
            <person name="Hathwaick L.T."/>
            <person name="Yim W.C."/>
            <person name="Jenkins J."/>
            <person name="Mckie-Krisberg Z.M."/>
            <person name="Prochnik S."/>
            <person name="Lindquist E."/>
            <person name="Dockter R.B."/>
            <person name="Adam C."/>
            <person name="Molina H."/>
            <person name="Bunkerborg J."/>
            <person name="Jin E."/>
            <person name="Buchheim M."/>
            <person name="Magnuson J."/>
        </authorList>
    </citation>
    <scope>NUCLEOTIDE SEQUENCE</scope>
    <source>
        <strain evidence="3">CCAP 19/18</strain>
    </source>
</reference>
<keyword evidence="4" id="KW-1185">Reference proteome</keyword>
<dbReference type="EMBL" id="MU071768">
    <property type="protein sequence ID" value="KAF5825876.1"/>
    <property type="molecule type" value="Genomic_DNA"/>
</dbReference>